<dbReference type="RefSeq" id="WP_380187064.1">
    <property type="nucleotide sequence ID" value="NZ_JBHTBQ010000011.1"/>
</dbReference>
<feature type="domain" description="Haemolysin-type calcium binding-related" evidence="5">
    <location>
        <begin position="1381"/>
        <end position="1423"/>
    </location>
</feature>
<feature type="compositionally biased region" description="Basic and acidic residues" evidence="4">
    <location>
        <begin position="640"/>
        <end position="652"/>
    </location>
</feature>
<dbReference type="Gene3D" id="2.150.10.10">
    <property type="entry name" value="Serralysin-like metalloprotease, C-terminal"/>
    <property type="match status" value="18"/>
</dbReference>
<dbReference type="SUPFAM" id="SSF53474">
    <property type="entry name" value="alpha/beta-Hydrolases"/>
    <property type="match status" value="1"/>
</dbReference>
<dbReference type="Pfam" id="PF00353">
    <property type="entry name" value="HemolysinCabind"/>
    <property type="match status" value="23"/>
</dbReference>
<dbReference type="EMBL" id="JBHTBQ010000011">
    <property type="protein sequence ID" value="MFC7419530.1"/>
    <property type="molecule type" value="Genomic_DNA"/>
</dbReference>
<proteinExistence type="predicted"/>
<feature type="region of interest" description="Disordered" evidence="4">
    <location>
        <begin position="2540"/>
        <end position="2564"/>
    </location>
</feature>
<feature type="domain" description="Haemolysin-type calcium binding-related" evidence="5">
    <location>
        <begin position="3322"/>
        <end position="3359"/>
    </location>
</feature>
<dbReference type="InterPro" id="IPR011049">
    <property type="entry name" value="Serralysin-like_metalloprot_C"/>
</dbReference>
<sequence>MTNEQIVEMALMAGNAYFETRHNNNKIPIPNGWGLMGERKFNAASGFEAAVFKKGNEIVISFAGTNSGHLGEGTSPDQSADLTLGAGLLHSQLLECVALYKEVKAQFYKESADKNIRPNITFTGHSLGGGLAALMAVFFDLPAVTFDPAPFALAANMQNKKSIASYIEKLGYFPPDIALDLFESSIKKSGIDGSWHSIRGEKNIISFATQGEVLSSAGKVGGILGARRIGAITLINHGAPDFTNQINLHSVALLAALKENDQFRQQTFALPDVIRLIFDNDMFNWPTDELNKNFMEMLVQHQLGSNKDHMLDHFSDDLKLLSGNKVWSQSDSGKKGIIKIILENYYNQKDKNFDHSALSQESGGIRIDLDKIGSASGIKSLKGWADIKEKVLRDTKSVWDPKGAYAFYSAQDMFDSIQVLTIAGSTDRLDFTGSDKVDVIDGAESNGITAYGGAGNDLLIGSKKGKSKLFGDGGDDVLIAGDGGAELTGGAGSDKLFGANYKPDVLDGGEEKDIYYAGAGDTIIETGKDSEIYLGAQKTRLVGGLPVPGEKDVWRSADGAFTWVRTAPDTFLVHGGAAGTITIKDSSQIGKDGTLNVLGLTLTAEEDGPPPSPGSGGSPGGSGGSPGGSGGFTGAQRWQPRRDPLTLDLDRDGLETVGTKDGVLFDHDGDGLKTQSGWVKPDDGFLVRDLNGNNVVDNGSELFGDATHKLDGSLAKNGFDALADLDSNKDGKVDINDAAFASLRVWRDINGNGLTDSGELLTLEQVGIASFNTKEKSHSLILENGNRLADLGSYTRTDGQTAVLGEVGDMADIDLAEDTFHREFTDHLAISDEIKALPEMTGSGKVRDLREAASQSDLLKSLLSQYSSTNTGEDRFTLIDKMLAAWADTSGMAKSLEERAKSSYYFDYQAFGDIKKPVGSVGAQDSLRFSETIQYWNQKMHILEAFNGRYFMTFPNERKTTTDPVIPSGAALSGGGGGGGGGGGSGAASVPQIPTLSVNYSQEQINLLNQSYSDLKDSVYSVLALQTNLKPYLDLIAIKTNSELGTINFDCSGIYSLFEKQMKENPKQALINLIEINKYASKTLMFVGFDGFPLLDSYLNSPEYSSVVAEVISLSGIHKVDGVWEGSSRSDFVFGGNASDQLSGKEGDDFIVGGAGNDELYGGDGNDILDGGSGDDLLDGGSGADIYLFGRGSGSDHIYQSRSIDEAAIDCIQLAAGVSVADVMLSRRGNSGDDLILRIKGTDDQLVVGGNFYQEGTTYQAMKYIKFADGTIWDQAVIKDKVLESTIGNDKLIGFNTDEYINGGEGNDELYGGGGNDTFDGGLGDDKIFGGDGGNTYLFNLGSGADSIWNNNDAPGVANDRVLFGAGITPENITLTRWENDLEIKVNGTSDRLDVRYFLDNDGYSKYAVDVLEFADGTIWGVEDIKSKLLEGTEGNDSLIGYKSDDVINAGGGNDKVGGGQGDDILNGGEGNDRLGGFWGDDVLNGGNGDDELYGEDGNDILDGGSGNDKLDGGIGNDVYVFSRDAGNDLITYWQDGDSIKVDSNITMNDMELRNDNGDLVLKVKNSNSSLRIRNYFIEKIDQYAMSAPPKEGANYLNAKQICFADGTSWDLDAIKAQALIPSDGDDAFYAFFKGSTIFGQGGNDTFYGRSGNDTFDGGAGADRLLGGAGDDYLLGGGGDDDLDGGEGRDILNGGAGNDRLNGGVGEDTYLFGRGSGQDVIGDRDKDNNHFEHDIIQLGEGISTSDLVLTHTESSLTLEIKGTTDRLTVWNDFHSDVPADKHFVEQIRFADGLLWDYADIKNKTLLSTDGDDVLLGYAGKDLISGGAGNDTLIGDLGDDILEGGIGNDTLRGGLGDDVLDGGKGNDILDGGEGINSYLFGRGYGVDTIVQNFLSPVDDGSIVLGEGITPADITLVSNGSSLFVSINGTADQLIIENFTHGGGFYSGIMFVKFQNGTVWNRDAIFNLLAEGTSGDDNLYGRSSSSHLIGHGGNDIITGFGGDDILEGGEGADSLDGGAGNDLLEGGLGDDTLKGGAGNDTLSGGAGDDDLSGGDGSDVYLFGRGSGHDSTSYIHYNYDYSYKNNPLANNSDSVLFETGITPEDILLRRSDEDLIVKIANSNDELTVKNYFSKRNVSSSDNYKLEYLKYLRFSDNTIWDIDTVRSKVIVPTDGDDYLLGYEGNDIINGGNGNDSIRTFSGDDILGGGRGDDVLDGGRGSDAYLFNLGDGKDIIVSWDMDEGKIDEIRMGVGILASEITLSSDGDDLILSINGTSDSLRIKGYINSSYSPARYPIDQIKFADGLVWDSATVIKLYKEERTRILLGCDELIEGNEEINKLIGTESNELMRGFAGNDQLFASAGNDILQGGEGDDYLDGGAGNDKLEGGVGKDQLSGGEGDDLLLAGAGDDKYVFTGNWGNDVLDNTGGGSDWLFFSELERSQLSFKQDGKDLLIGVMGDASRSVRLLNHFNGGDAAIAYIQPKSGYALSAVDIAKLLGSGGSTNTLNGTSGNDNLSGTAQVDLITGAAGNDSLFGQAGNDTLRGDEGDDYLDGGLGNDRLEGGAGKDQLAGGEGDDRLIAGAGDDKYVFTGNWGNDVIDNTGGGADWLFFSELDHSQLSFKQDGKDLLIGVVGDAGRSVRVLNHFNGGDAAIAYLQPKSGNALSAADIAKLLPSTGGNNGGSGNANPADFDQVVDGDAANNQLQGDSGKDLIRGMAGNDQLFGGEGNDRLEGGDGDDYLSGGFGSGNSGDDLLMGGAGNDTLNGEDGNDRLEGGTGNDSYVFDGTSQDVIDNTGGGNDGIFLADGIGADRISFSRDGDDLLLMVDKSAANSVRVLKHFLGGDMAISYVQPSGGNMISAQKIAQMIGAQSIPGGYEALVDGDAGNNKLSGTAAKDLLRGFAGNDQLFGGLGNDRLEGGDGDDYLAGGYGNVVNTGDDLLMGGAGNDTLSGEDGNDRLEGGIGDDKYTFDGKSQDVIDNTGGGFDGVFFSGTVTKDQLGFSRSGDDLLITVGGNAQQSVRVLNHFLGGDWAIDYVQPSGGVPYLTTVAINAAVAAAGLKLVGTGGNDTLVGDVGKDTLTGLAGDDVLNGGAAADTLVGGTGNDTYIVDNAGDVVTELAGEGTDTVQSSLSWVLGSNLENLTLIGTTALNGTGNELANVLIGNAAANTLTGAAGNDTLDGGAGADKLLGGLGDDRYVVDVSGDVITENANEGNDTVQASLAWTLGTNLENLTLTGSAAINGTGNALNNVLMGNAGANTLTGAEGNDSLSGAAGVDALIGGAGNDTYMLARGDGSDTVTENDATAKNTDVAQFQAGIASNQLWFRKVSNNLEVSVIGTGDKLTMQNWYSGNAYHVEQFKTSDGKVLLDTQVNALVSAMAAFNPPAAGQMTLNQQQQDALQPVLAANWH</sequence>
<comment type="caution">
    <text evidence="6">The sequence shown here is derived from an EMBL/GenBank/DDBJ whole genome shotgun (WGS) entry which is preliminary data.</text>
</comment>
<protein>
    <submittedName>
        <fullName evidence="6">Calcium-binding protein</fullName>
    </submittedName>
</protein>
<name>A0ABW2QVF6_9NEIS</name>
<evidence type="ECO:0000256" key="3">
    <source>
        <dbReference type="ARBA" id="ARBA00022837"/>
    </source>
</evidence>
<reference evidence="7" key="1">
    <citation type="journal article" date="2019" name="Int. J. Syst. Evol. Microbiol.">
        <title>The Global Catalogue of Microorganisms (GCM) 10K type strain sequencing project: providing services to taxonomists for standard genome sequencing and annotation.</title>
        <authorList>
            <consortium name="The Broad Institute Genomics Platform"/>
            <consortium name="The Broad Institute Genome Sequencing Center for Infectious Disease"/>
            <person name="Wu L."/>
            <person name="Ma J."/>
        </authorList>
    </citation>
    <scope>NUCLEOTIDE SEQUENCE [LARGE SCALE GENOMIC DNA]</scope>
    <source>
        <strain evidence="7">CCUG 62945</strain>
    </source>
</reference>
<dbReference type="PANTHER" id="PTHR38340">
    <property type="entry name" value="S-LAYER PROTEIN"/>
    <property type="match status" value="1"/>
</dbReference>
<dbReference type="Pfam" id="PF06594">
    <property type="entry name" value="HCBP_related"/>
    <property type="match status" value="8"/>
</dbReference>
<evidence type="ECO:0000256" key="4">
    <source>
        <dbReference type="SAM" id="MobiDB-lite"/>
    </source>
</evidence>
<feature type="domain" description="Haemolysin-type calcium binding-related" evidence="5">
    <location>
        <begin position="1921"/>
        <end position="1961"/>
    </location>
</feature>
<feature type="region of interest" description="Disordered" evidence="4">
    <location>
        <begin position="603"/>
        <end position="652"/>
    </location>
</feature>
<dbReference type="SUPFAM" id="SSF51120">
    <property type="entry name" value="beta-Roll"/>
    <property type="match status" value="16"/>
</dbReference>
<dbReference type="PRINTS" id="PR00313">
    <property type="entry name" value="CABNDNGRPT"/>
</dbReference>
<feature type="compositionally biased region" description="Gly residues" evidence="4">
    <location>
        <begin position="972"/>
        <end position="986"/>
    </location>
</feature>
<organism evidence="6 7">
    <name type="scientific">Iodobacter arcticus</name>
    <dbReference type="NCBI Taxonomy" id="590593"/>
    <lineage>
        <taxon>Bacteria</taxon>
        <taxon>Pseudomonadati</taxon>
        <taxon>Pseudomonadota</taxon>
        <taxon>Betaproteobacteria</taxon>
        <taxon>Neisseriales</taxon>
        <taxon>Chitinibacteraceae</taxon>
        <taxon>Iodobacter</taxon>
    </lineage>
</organism>
<feature type="domain" description="Haemolysin-type calcium binding-related" evidence="5">
    <location>
        <begin position="2263"/>
        <end position="2307"/>
    </location>
</feature>
<dbReference type="InterPro" id="IPR050557">
    <property type="entry name" value="RTX_toxin/Mannuronan_C5-epim"/>
</dbReference>
<dbReference type="Gene3D" id="3.40.50.1820">
    <property type="entry name" value="alpha/beta hydrolase"/>
    <property type="match status" value="1"/>
</dbReference>
<feature type="region of interest" description="Disordered" evidence="4">
    <location>
        <begin position="965"/>
        <end position="987"/>
    </location>
</feature>
<evidence type="ECO:0000313" key="6">
    <source>
        <dbReference type="EMBL" id="MFC7419530.1"/>
    </source>
</evidence>
<evidence type="ECO:0000256" key="2">
    <source>
        <dbReference type="ARBA" id="ARBA00022525"/>
    </source>
</evidence>
<dbReference type="InterPro" id="IPR001343">
    <property type="entry name" value="Hemolysn_Ca-bd"/>
</dbReference>
<evidence type="ECO:0000313" key="7">
    <source>
        <dbReference type="Proteomes" id="UP001596473"/>
    </source>
</evidence>
<dbReference type="Pfam" id="PF26363">
    <property type="entry name" value="Phospholipase-like"/>
    <property type="match status" value="1"/>
</dbReference>
<feature type="compositionally biased region" description="Gly residues" evidence="4">
    <location>
        <begin position="614"/>
        <end position="633"/>
    </location>
</feature>
<evidence type="ECO:0000259" key="5">
    <source>
        <dbReference type="Pfam" id="PF06594"/>
    </source>
</evidence>
<keyword evidence="3" id="KW-0106">Calcium</keyword>
<dbReference type="PANTHER" id="PTHR38340:SF1">
    <property type="entry name" value="S-LAYER PROTEIN"/>
    <property type="match status" value="1"/>
</dbReference>
<dbReference type="InterPro" id="IPR018511">
    <property type="entry name" value="Hemolysin-typ_Ca-bd_CS"/>
</dbReference>
<keyword evidence="2" id="KW-0964">Secreted</keyword>
<feature type="domain" description="Haemolysin-type calcium binding-related" evidence="5">
    <location>
        <begin position="1234"/>
        <end position="1276"/>
    </location>
</feature>
<feature type="domain" description="Haemolysin-type calcium binding-related" evidence="5">
    <location>
        <begin position="2111"/>
        <end position="2160"/>
    </location>
</feature>
<comment type="subcellular location">
    <subcellularLocation>
        <location evidence="1">Secreted</location>
    </subcellularLocation>
</comment>
<dbReference type="InterPro" id="IPR029058">
    <property type="entry name" value="AB_hydrolase_fold"/>
</dbReference>
<accession>A0ABW2QVF6</accession>
<feature type="region of interest" description="Disordered" evidence="4">
    <location>
        <begin position="2746"/>
        <end position="2772"/>
    </location>
</feature>
<dbReference type="InterPro" id="IPR010566">
    <property type="entry name" value="Haemolys_ca-bd"/>
</dbReference>
<keyword evidence="7" id="KW-1185">Reference proteome</keyword>
<evidence type="ECO:0000256" key="1">
    <source>
        <dbReference type="ARBA" id="ARBA00004613"/>
    </source>
</evidence>
<feature type="domain" description="Haemolysin-type calcium binding-related" evidence="5">
    <location>
        <begin position="1756"/>
        <end position="1799"/>
    </location>
</feature>
<feature type="domain" description="Haemolysin-type calcium binding-related" evidence="5">
    <location>
        <begin position="1559"/>
        <end position="1613"/>
    </location>
</feature>
<gene>
    <name evidence="6" type="ORF">ACFQNF_06520</name>
</gene>
<dbReference type="Proteomes" id="UP001596473">
    <property type="component" value="Unassembled WGS sequence"/>
</dbReference>
<dbReference type="PROSITE" id="PS00330">
    <property type="entry name" value="HEMOLYSIN_CALCIUM"/>
    <property type="match status" value="28"/>
</dbReference>